<reference evidence="3 4" key="1">
    <citation type="journal article" date="2013" name="MBio">
        <title>Genome sequencing of the plant pathogen Taphrina deformans, the causal agent of peach leaf curl.</title>
        <authorList>
            <person name="Cisse O.H."/>
            <person name="Almeida J.M.G.C.F."/>
            <person name="Fonseca A."/>
            <person name="Kumar A.A."/>
            <person name="Salojaervi J."/>
            <person name="Overmyer K."/>
            <person name="Hauser P.M."/>
            <person name="Pagni M."/>
        </authorList>
    </citation>
    <scope>NUCLEOTIDE SEQUENCE [LARGE SCALE GENOMIC DNA]</scope>
    <source>
        <strain evidence="4">PYCC 5710 / ATCC 11124 / CBS 356.35 / IMI 108563 / JCM 9778 / NBRC 8474</strain>
    </source>
</reference>
<evidence type="ECO:0000313" key="4">
    <source>
        <dbReference type="Proteomes" id="UP000013776"/>
    </source>
</evidence>
<evidence type="ECO:0000259" key="2">
    <source>
        <dbReference type="Pfam" id="PF00149"/>
    </source>
</evidence>
<dbReference type="Proteomes" id="UP000013776">
    <property type="component" value="Unassembled WGS sequence"/>
</dbReference>
<accession>R4XDJ5</accession>
<feature type="compositionally biased region" description="Basic and acidic residues" evidence="1">
    <location>
        <begin position="23"/>
        <end position="35"/>
    </location>
</feature>
<dbReference type="GO" id="GO:0016787">
    <property type="term" value="F:hydrolase activity"/>
    <property type="evidence" value="ECO:0007669"/>
    <property type="project" value="InterPro"/>
</dbReference>
<protein>
    <submittedName>
        <fullName evidence="3">Ser/Thr protein phosphatase family protein</fullName>
    </submittedName>
</protein>
<dbReference type="VEuPathDB" id="FungiDB:TAPDE_003995"/>
<dbReference type="SUPFAM" id="SSF56300">
    <property type="entry name" value="Metallo-dependent phosphatases"/>
    <property type="match status" value="1"/>
</dbReference>
<dbReference type="InterPro" id="IPR051693">
    <property type="entry name" value="UPF0046_metallophosphoest"/>
</dbReference>
<organism evidence="3 4">
    <name type="scientific">Taphrina deformans (strain PYCC 5710 / ATCC 11124 / CBS 356.35 / IMI 108563 / JCM 9778 / NBRC 8474)</name>
    <name type="common">Peach leaf curl fungus</name>
    <name type="synonym">Lalaria deformans</name>
    <dbReference type="NCBI Taxonomy" id="1097556"/>
    <lineage>
        <taxon>Eukaryota</taxon>
        <taxon>Fungi</taxon>
        <taxon>Dikarya</taxon>
        <taxon>Ascomycota</taxon>
        <taxon>Taphrinomycotina</taxon>
        <taxon>Taphrinomycetes</taxon>
        <taxon>Taphrinales</taxon>
        <taxon>Taphrinaceae</taxon>
        <taxon>Taphrina</taxon>
    </lineage>
</organism>
<dbReference type="AlphaFoldDB" id="R4XDJ5"/>
<dbReference type="PANTHER" id="PTHR12905:SF0">
    <property type="entry name" value="CALCINEURIN-LIKE PHOSPHOESTERASE DOMAIN-CONTAINING PROTEIN"/>
    <property type="match status" value="1"/>
</dbReference>
<feature type="region of interest" description="Disordered" evidence="1">
    <location>
        <begin position="1"/>
        <end position="35"/>
    </location>
</feature>
<evidence type="ECO:0000256" key="1">
    <source>
        <dbReference type="SAM" id="MobiDB-lite"/>
    </source>
</evidence>
<dbReference type="Pfam" id="PF00149">
    <property type="entry name" value="Metallophos"/>
    <property type="match status" value="1"/>
</dbReference>
<proteinExistence type="predicted"/>
<sequence length="300" mass="33831">MHADTLHFLTSPVETRHSTRAPRAHDKPDPPDPAHDRVKFVVVSDTHSHPDWTTRVPDGDVFVHCGDLTRGGTPDQLRSVYEEIAALPHRIKVVIAGNHDLGLDPSFIERHADQLRDLKTGMTATSYRQLRRMWKSREATGRGILFLEHEFVSITVRHRHFRIFGSAWTPEFCDWAFMYPVDRDIWSPTTRPSNNGTPAAPVYDERTAKDDEDFLLVTHGPAKGILDQVVGIGSVGCPFLAEYITRIKPVAHFFGHIHEGAEIGLHQIQHKGTEQTTLSVNAALLDEKYRLAYPATVVFL</sequence>
<dbReference type="InterPro" id="IPR004843">
    <property type="entry name" value="Calcineurin-like_PHP"/>
</dbReference>
<evidence type="ECO:0000313" key="3">
    <source>
        <dbReference type="EMBL" id="CCG83666.1"/>
    </source>
</evidence>
<dbReference type="Gene3D" id="3.60.21.10">
    <property type="match status" value="1"/>
</dbReference>
<comment type="caution">
    <text evidence="3">The sequence shown here is derived from an EMBL/GenBank/DDBJ whole genome shotgun (WGS) entry which is preliminary data.</text>
</comment>
<dbReference type="EMBL" id="CAHR02000166">
    <property type="protein sequence ID" value="CCG83666.1"/>
    <property type="molecule type" value="Genomic_DNA"/>
</dbReference>
<dbReference type="PANTHER" id="PTHR12905">
    <property type="entry name" value="METALLOPHOSPHOESTERASE"/>
    <property type="match status" value="1"/>
</dbReference>
<name>R4XDJ5_TAPDE</name>
<dbReference type="OrthoDB" id="630188at2759"/>
<feature type="domain" description="Calcineurin-like phosphoesterase" evidence="2">
    <location>
        <begin position="39"/>
        <end position="259"/>
    </location>
</feature>
<gene>
    <name evidence="3" type="ORF">TAPDE_003995</name>
</gene>
<dbReference type="eggNOG" id="KOG3947">
    <property type="taxonomic scope" value="Eukaryota"/>
</dbReference>
<dbReference type="InterPro" id="IPR029052">
    <property type="entry name" value="Metallo-depent_PP-like"/>
</dbReference>
<keyword evidence="4" id="KW-1185">Reference proteome</keyword>